<dbReference type="EMBL" id="JAAVJR010001336">
    <property type="protein sequence ID" value="NJW55605.1"/>
    <property type="molecule type" value="Genomic_DNA"/>
</dbReference>
<evidence type="ECO:0000259" key="1">
    <source>
        <dbReference type="Pfam" id="PF01370"/>
    </source>
</evidence>
<evidence type="ECO:0000313" key="3">
    <source>
        <dbReference type="Proteomes" id="UP000703674"/>
    </source>
</evidence>
<dbReference type="Pfam" id="PF01370">
    <property type="entry name" value="Epimerase"/>
    <property type="match status" value="1"/>
</dbReference>
<protein>
    <submittedName>
        <fullName evidence="2">NAD(P)H-binding protein</fullName>
    </submittedName>
</protein>
<feature type="non-terminal residue" evidence="2">
    <location>
        <position position="80"/>
    </location>
</feature>
<feature type="domain" description="NAD-dependent epimerase/dehydratase" evidence="1">
    <location>
        <begin position="3"/>
        <end position="66"/>
    </location>
</feature>
<gene>
    <name evidence="2" type="ORF">HC175_22075</name>
</gene>
<keyword evidence="3" id="KW-1185">Reference proteome</keyword>
<dbReference type="Gene3D" id="3.40.50.720">
    <property type="entry name" value="NAD(P)-binding Rossmann-like Domain"/>
    <property type="match status" value="1"/>
</dbReference>
<evidence type="ECO:0000313" key="2">
    <source>
        <dbReference type="EMBL" id="NJW55605.1"/>
    </source>
</evidence>
<dbReference type="RefSeq" id="WP_168140005.1">
    <property type="nucleotide sequence ID" value="NZ_JAAVJR010001336.1"/>
</dbReference>
<dbReference type="InterPro" id="IPR001509">
    <property type="entry name" value="Epimerase_deHydtase"/>
</dbReference>
<dbReference type="Proteomes" id="UP000703674">
    <property type="component" value="Unassembled WGS sequence"/>
</dbReference>
<proteinExistence type="predicted"/>
<reference evidence="2 3" key="1">
    <citation type="submission" date="2020-03" db="EMBL/GenBank/DDBJ databases">
        <title>Salinimicrobium sp. nov, isolated from SCS.</title>
        <authorList>
            <person name="Cao W.R."/>
        </authorList>
    </citation>
    <scope>NUCLEOTIDE SEQUENCE [LARGE SCALE GENOMIC DNA]</scope>
    <source>
        <strain evidence="3">J15B91</strain>
    </source>
</reference>
<organism evidence="2 3">
    <name type="scientific">Salinimicrobium oceani</name>
    <dbReference type="NCBI Taxonomy" id="2722702"/>
    <lineage>
        <taxon>Bacteria</taxon>
        <taxon>Pseudomonadati</taxon>
        <taxon>Bacteroidota</taxon>
        <taxon>Flavobacteriia</taxon>
        <taxon>Flavobacteriales</taxon>
        <taxon>Flavobacteriaceae</taxon>
        <taxon>Salinimicrobium</taxon>
    </lineage>
</organism>
<name>A0ABX1D5J5_9FLAO</name>
<sequence>MKILLTGATGYIGKRLLPILLELGYEVICCVRDKNRFPAEGVYANPKISVLEVDFLKDLPSPEVIKNIDVAYYLIHSMSA</sequence>
<dbReference type="InterPro" id="IPR036291">
    <property type="entry name" value="NAD(P)-bd_dom_sf"/>
</dbReference>
<accession>A0ABX1D5J5</accession>
<dbReference type="SUPFAM" id="SSF51735">
    <property type="entry name" value="NAD(P)-binding Rossmann-fold domains"/>
    <property type="match status" value="1"/>
</dbReference>
<comment type="caution">
    <text evidence="2">The sequence shown here is derived from an EMBL/GenBank/DDBJ whole genome shotgun (WGS) entry which is preliminary data.</text>
</comment>